<dbReference type="InterPro" id="IPR015943">
    <property type="entry name" value="WD40/YVTN_repeat-like_dom_sf"/>
</dbReference>
<gene>
    <name evidence="3" type="ORF">CG716_21905</name>
</gene>
<dbReference type="InterPro" id="IPR051200">
    <property type="entry name" value="Host-pathogen_enzymatic-act"/>
</dbReference>
<dbReference type="OrthoDB" id="4627279at2"/>
<dbReference type="SUPFAM" id="SSF50974">
    <property type="entry name" value="Nitrous oxide reductase, N-terminal domain"/>
    <property type="match status" value="1"/>
</dbReference>
<dbReference type="PANTHER" id="PTHR47197:SF3">
    <property type="entry name" value="DIHYDRO-HEME D1 DEHYDROGENASE"/>
    <property type="match status" value="1"/>
</dbReference>
<dbReference type="Pfam" id="PF10282">
    <property type="entry name" value="Lactonase"/>
    <property type="match status" value="1"/>
</dbReference>
<dbReference type="EMBL" id="NOZR01000021">
    <property type="protein sequence ID" value="OYN76543.1"/>
    <property type="molecule type" value="Genomic_DNA"/>
</dbReference>
<feature type="signal peptide" evidence="2">
    <location>
        <begin position="1"/>
        <end position="23"/>
    </location>
</feature>
<dbReference type="SUPFAM" id="SSF56973">
    <property type="entry name" value="Aerolisin/ETX pore-forming domain"/>
    <property type="match status" value="1"/>
</dbReference>
<proteinExistence type="predicted"/>
<keyword evidence="4" id="KW-1185">Reference proteome</keyword>
<sequence>MNGWSRIACCGWGLAATAGLAMASGPGAGLAGATPGTPGTPGTASSASGATSTSSSSPSTPIPPARSTAKSRRLSTLAAATPPIGPATTLIGVNDTPRRNGSIAPNSAAAVASTAPRSSADVGGLLTSRHSLAPLAAISPALAGATTTAAGLAPAASASVAAPTPMATTIASGASTPLQRLSTLVTKILALIGLSSSQPTAPAGAPLLWGLLAFVRREAASVMSDGELSASPVQISQSLTGVVIGSVNLTNPYTDPVKYTVTDQPANGTVVINPNGTYTYTPDAEMQGSGGLDQFTVRISDTGFHLFDNSSITVKVSVAVTPPSTAITNPEGTGAKSIVLSSNGQRAFVLNTDNTISVIDTNPSSATKNQVIDVIPVTTTVTDPGTGQTSTFVPTVTALATDSTGSTIYLTTSATYQPSDTDAAPITTNTLTKITIAAGIDGALANTIAGVIDTSEAATAVAVSSDGSRVYLLSTDGTTNNAGTVSVIDPTQISGIDTSPGAILSTVAVGNGGSAIQVDAGGKVYVANTSDDTVSIINPVTSTVSTVAVGGEPDAIAFGPGPGGTGSRAYVANYLSNSVSVIDTNPADSTYDTVIANITTGGEPSAITVSPDGTHVYVAESYTNSVAIIDTVTNTVTTRLDTSADGGPSGIALSPGGTTALVTNLASSIIDQVALTPTLTPGSTSSSQLLGSTKGFQVYNFAGEAATLGGYLGKGTLQSPAPAPGTVVAPGSYIDFEVVIYSGHNNTVQPYFLLPQPNGGPLSTSLSVVLKNVNVTRHIASCGVHDGDQCKAIPGYKVALLDPPGTVVNLDASQSADAQQISQTLKDLCDNNALGTCDFTADPNRQQVLLSKPKIVGAIIYNNTGSPETVSSSYSAAKSQTNSISFEFSANFTVIKDKINLGIKATYGHVWTNTYTFTQTVTYQLQPSQWGWVDAEVPVYRDWGNFTIDLGNTTWNITNVYFDSPDDSGNSFWSPTTSSSPPTSDALDTA</sequence>
<dbReference type="NCBIfam" id="TIGR02276">
    <property type="entry name" value="beta_rpt_yvtn"/>
    <property type="match status" value="3"/>
</dbReference>
<dbReference type="InterPro" id="IPR011964">
    <property type="entry name" value="YVTN_b-propeller_repeat"/>
</dbReference>
<reference evidence="3 4" key="1">
    <citation type="submission" date="2017-07" db="EMBL/GenBank/DDBJ databases">
        <title>The new phylogeny of genus Mycobacterium.</title>
        <authorList>
            <person name="Tortoli E."/>
            <person name="Trovato A."/>
            <person name="Cirillo D.M."/>
        </authorList>
    </citation>
    <scope>NUCLEOTIDE SEQUENCE [LARGE SCALE GENOMIC DNA]</scope>
    <source>
        <strain evidence="3 4">ATCC 33027</strain>
    </source>
</reference>
<evidence type="ECO:0000313" key="4">
    <source>
        <dbReference type="Proteomes" id="UP000216063"/>
    </source>
</evidence>
<evidence type="ECO:0000313" key="3">
    <source>
        <dbReference type="EMBL" id="OYN76543.1"/>
    </source>
</evidence>
<name>A0A255DLM5_9MYCO</name>
<dbReference type="PANTHER" id="PTHR47197">
    <property type="entry name" value="PROTEIN NIRF"/>
    <property type="match status" value="1"/>
</dbReference>
<organism evidence="3 4">
    <name type="scientific">Mycolicibacterium sphagni</name>
    <dbReference type="NCBI Taxonomy" id="1786"/>
    <lineage>
        <taxon>Bacteria</taxon>
        <taxon>Bacillati</taxon>
        <taxon>Actinomycetota</taxon>
        <taxon>Actinomycetes</taxon>
        <taxon>Mycobacteriales</taxon>
        <taxon>Mycobacteriaceae</taxon>
        <taxon>Mycolicibacterium</taxon>
    </lineage>
</organism>
<dbReference type="AlphaFoldDB" id="A0A255DLM5"/>
<feature type="compositionally biased region" description="Low complexity" evidence="1">
    <location>
        <begin position="32"/>
        <end position="59"/>
    </location>
</feature>
<dbReference type="Pfam" id="PF17963">
    <property type="entry name" value="Big_9"/>
    <property type="match status" value="1"/>
</dbReference>
<dbReference type="InterPro" id="IPR011045">
    <property type="entry name" value="N2O_reductase_N"/>
</dbReference>
<accession>A0A255DLM5</accession>
<feature type="chain" id="PRO_5012445684" description="Cadherin domain-containing protein" evidence="2">
    <location>
        <begin position="24"/>
        <end position="990"/>
    </location>
</feature>
<protein>
    <recommendedName>
        <fullName evidence="5">Cadherin domain-containing protein</fullName>
    </recommendedName>
</protein>
<comment type="caution">
    <text evidence="3">The sequence shown here is derived from an EMBL/GenBank/DDBJ whole genome shotgun (WGS) entry which is preliminary data.</text>
</comment>
<keyword evidence="2" id="KW-0732">Signal</keyword>
<evidence type="ECO:0000256" key="1">
    <source>
        <dbReference type="SAM" id="MobiDB-lite"/>
    </source>
</evidence>
<evidence type="ECO:0008006" key="5">
    <source>
        <dbReference type="Google" id="ProtNLM"/>
    </source>
</evidence>
<dbReference type="InterPro" id="IPR019405">
    <property type="entry name" value="Lactonase_7-beta_prop"/>
</dbReference>
<evidence type="ECO:0000256" key="2">
    <source>
        <dbReference type="SAM" id="SignalP"/>
    </source>
</evidence>
<dbReference type="Gene3D" id="2.130.10.10">
    <property type="entry name" value="YVTN repeat-like/Quinoprotein amine dehydrogenase"/>
    <property type="match status" value="1"/>
</dbReference>
<dbReference type="Proteomes" id="UP000216063">
    <property type="component" value="Unassembled WGS sequence"/>
</dbReference>
<feature type="region of interest" description="Disordered" evidence="1">
    <location>
        <begin position="32"/>
        <end position="83"/>
    </location>
</feature>